<accession>A0A2M4DK27</accession>
<organism evidence="1">
    <name type="scientific">Anopheles darlingi</name>
    <name type="common">Mosquito</name>
    <dbReference type="NCBI Taxonomy" id="43151"/>
    <lineage>
        <taxon>Eukaryota</taxon>
        <taxon>Metazoa</taxon>
        <taxon>Ecdysozoa</taxon>
        <taxon>Arthropoda</taxon>
        <taxon>Hexapoda</taxon>
        <taxon>Insecta</taxon>
        <taxon>Pterygota</taxon>
        <taxon>Neoptera</taxon>
        <taxon>Endopterygota</taxon>
        <taxon>Diptera</taxon>
        <taxon>Nematocera</taxon>
        <taxon>Culicoidea</taxon>
        <taxon>Culicidae</taxon>
        <taxon>Anophelinae</taxon>
        <taxon>Anopheles</taxon>
    </lineage>
</organism>
<sequence length="88" mass="10115">MRIRRDFRNMLLSSCSVNLAVSLLSLKVAANVLGSYYWFSNELPRKLTRNALGFGMVITEHNTTHTHTPIHGMVMNHEKLQEFLILTQ</sequence>
<reference evidence="1" key="1">
    <citation type="submission" date="2018-01" db="EMBL/GenBank/DDBJ databases">
        <title>An insight into the sialome of Amazonian anophelines.</title>
        <authorList>
            <person name="Ribeiro J.M."/>
            <person name="Scarpassa V."/>
            <person name="Calvo E."/>
        </authorList>
    </citation>
    <scope>NUCLEOTIDE SEQUENCE</scope>
</reference>
<protein>
    <submittedName>
        <fullName evidence="1">Putative secreted protein</fullName>
    </submittedName>
</protein>
<proteinExistence type="predicted"/>
<dbReference type="AlphaFoldDB" id="A0A2M4DK27"/>
<name>A0A2M4DK27_ANODA</name>
<dbReference type="EMBL" id="GGFL01013732">
    <property type="protein sequence ID" value="MBW77910.1"/>
    <property type="molecule type" value="Transcribed_RNA"/>
</dbReference>
<evidence type="ECO:0000313" key="1">
    <source>
        <dbReference type="EMBL" id="MBW77910.1"/>
    </source>
</evidence>